<evidence type="ECO:0000313" key="4">
    <source>
        <dbReference type="Proteomes" id="UP000069940"/>
    </source>
</evidence>
<dbReference type="CDD" id="cd06526">
    <property type="entry name" value="metazoan_ACD"/>
    <property type="match status" value="1"/>
</dbReference>
<organism evidence="3 4">
    <name type="scientific">Aedes albopictus</name>
    <name type="common">Asian tiger mosquito</name>
    <name type="synonym">Stegomyia albopicta</name>
    <dbReference type="NCBI Taxonomy" id="7160"/>
    <lineage>
        <taxon>Eukaryota</taxon>
        <taxon>Metazoa</taxon>
        <taxon>Ecdysozoa</taxon>
        <taxon>Arthropoda</taxon>
        <taxon>Hexapoda</taxon>
        <taxon>Insecta</taxon>
        <taxon>Pterygota</taxon>
        <taxon>Neoptera</taxon>
        <taxon>Endopterygota</taxon>
        <taxon>Diptera</taxon>
        <taxon>Nematocera</taxon>
        <taxon>Culicoidea</taxon>
        <taxon>Culicidae</taxon>
        <taxon>Culicinae</taxon>
        <taxon>Aedini</taxon>
        <taxon>Aedes</taxon>
        <taxon>Stegomyia</taxon>
    </lineage>
</organism>
<dbReference type="PRINTS" id="PR00299">
    <property type="entry name" value="ACRYSTALLIN"/>
</dbReference>
<dbReference type="InterPro" id="IPR001436">
    <property type="entry name" value="Alpha-crystallin/sHSP_animal"/>
</dbReference>
<dbReference type="InterPro" id="IPR002068">
    <property type="entry name" value="A-crystallin/Hsp20_dom"/>
</dbReference>
<protein>
    <recommendedName>
        <fullName evidence="2">SHSP domain-containing protein</fullName>
    </recommendedName>
</protein>
<keyword evidence="1" id="KW-0346">Stress response</keyword>
<reference evidence="4" key="1">
    <citation type="journal article" date="2015" name="Proc. Natl. Acad. Sci. U.S.A.">
        <title>Genome sequence of the Asian Tiger mosquito, Aedes albopictus, reveals insights into its biology, genetics, and evolution.</title>
        <authorList>
            <person name="Chen X.G."/>
            <person name="Jiang X."/>
            <person name="Gu J."/>
            <person name="Xu M."/>
            <person name="Wu Y."/>
            <person name="Deng Y."/>
            <person name="Zhang C."/>
            <person name="Bonizzoni M."/>
            <person name="Dermauw W."/>
            <person name="Vontas J."/>
            <person name="Armbruster P."/>
            <person name="Huang X."/>
            <person name="Yang Y."/>
            <person name="Zhang H."/>
            <person name="He W."/>
            <person name="Peng H."/>
            <person name="Liu Y."/>
            <person name="Wu K."/>
            <person name="Chen J."/>
            <person name="Lirakis M."/>
            <person name="Topalis P."/>
            <person name="Van Leeuwen T."/>
            <person name="Hall A.B."/>
            <person name="Jiang X."/>
            <person name="Thorpe C."/>
            <person name="Mueller R.L."/>
            <person name="Sun C."/>
            <person name="Waterhouse R.M."/>
            <person name="Yan G."/>
            <person name="Tu Z.J."/>
            <person name="Fang X."/>
            <person name="James A.A."/>
        </authorList>
    </citation>
    <scope>NUCLEOTIDE SEQUENCE [LARGE SCALE GENOMIC DNA]</scope>
    <source>
        <strain evidence="4">Foshan</strain>
    </source>
</reference>
<dbReference type="RefSeq" id="XP_062699938.1">
    <property type="nucleotide sequence ID" value="XM_062843954.1"/>
</dbReference>
<name>A0ABM1Y6H8_AEDAL</name>
<dbReference type="Pfam" id="PF00011">
    <property type="entry name" value="HSP20"/>
    <property type="match status" value="1"/>
</dbReference>
<dbReference type="InterPro" id="IPR008978">
    <property type="entry name" value="HSP20-like_chaperone"/>
</dbReference>
<dbReference type="PANTHER" id="PTHR45640:SF13">
    <property type="entry name" value="HEAT SHOCK PROTEIN 22-RELATED"/>
    <property type="match status" value="1"/>
</dbReference>
<evidence type="ECO:0000313" key="3">
    <source>
        <dbReference type="EnsemblMetazoa" id="AALFPA23_006212.P8053"/>
    </source>
</evidence>
<reference evidence="3" key="2">
    <citation type="submission" date="2025-05" db="UniProtKB">
        <authorList>
            <consortium name="EnsemblMetazoa"/>
        </authorList>
    </citation>
    <scope>IDENTIFICATION</scope>
    <source>
        <strain evidence="3">Foshan</strain>
    </source>
</reference>
<dbReference type="GeneID" id="115258798"/>
<keyword evidence="4" id="KW-1185">Reference proteome</keyword>
<feature type="domain" description="SHSP" evidence="2">
    <location>
        <begin position="54"/>
        <end position="125"/>
    </location>
</feature>
<dbReference type="EnsemblMetazoa" id="AALFPA23_006212.R8053">
    <property type="protein sequence ID" value="AALFPA23_006212.P8053"/>
    <property type="gene ID" value="AALFPA23_006212"/>
</dbReference>
<proteinExistence type="predicted"/>
<sequence length="149" mass="16651">MTVRFMVGNLLNYRRFPSTIVHYSIAACQDFGSTIHADKVNKFQINLVKAFDQASDNSIIIEGNTSRSRTIMATYISQYFIQRYSLPPELDFNQINSSISSHGILTISAPKRAVADAEGHKSIPIVQTGQPLKRISVDHVKKESIAHKS</sequence>
<dbReference type="SUPFAM" id="SSF49764">
    <property type="entry name" value="HSP20-like chaperones"/>
    <property type="match status" value="1"/>
</dbReference>
<dbReference type="Proteomes" id="UP000069940">
    <property type="component" value="Unassembled WGS sequence"/>
</dbReference>
<accession>A0ABM1Y6H8</accession>
<dbReference type="Gene3D" id="2.60.40.790">
    <property type="match status" value="1"/>
</dbReference>
<dbReference type="PROSITE" id="PS51257">
    <property type="entry name" value="PROKAR_LIPOPROTEIN"/>
    <property type="match status" value="1"/>
</dbReference>
<evidence type="ECO:0000259" key="2">
    <source>
        <dbReference type="Pfam" id="PF00011"/>
    </source>
</evidence>
<dbReference type="PANTHER" id="PTHR45640">
    <property type="entry name" value="HEAT SHOCK PROTEIN HSP-12.2-RELATED"/>
    <property type="match status" value="1"/>
</dbReference>
<evidence type="ECO:0000256" key="1">
    <source>
        <dbReference type="ARBA" id="ARBA00023016"/>
    </source>
</evidence>